<dbReference type="RefSeq" id="WP_020279979.1">
    <property type="nucleotide sequence ID" value="NZ_AZED01000014.1"/>
</dbReference>
<evidence type="ECO:0000313" key="1">
    <source>
        <dbReference type="EMBL" id="GAD15513.1"/>
    </source>
</evidence>
<comment type="caution">
    <text evidence="1">The sequence shown here is derived from an EMBL/GenBank/DDBJ whole genome shotgun (WGS) entry which is preliminary data.</text>
</comment>
<gene>
    <name evidence="1" type="ORF">LOT_0051</name>
</gene>
<dbReference type="EMBL" id="BASH01000001">
    <property type="protein sequence ID" value="GAD15513.1"/>
    <property type="molecule type" value="Genomic_DNA"/>
</dbReference>
<name>S4NN91_9LACO</name>
<sequence length="40" mass="4571">MLDTNKADTIPGWELYQPFFGGYLDVILWKRVPMTQGPAT</sequence>
<reference evidence="2" key="1">
    <citation type="journal article" date="2013" name="Genome Announc.">
        <title>Draft Genome Sequence of D-Branched-Chain Amino Acid Producer Lactobacillus otakiensis JCM 15040T, Isolated from a Traditional Japanese Pickle.</title>
        <authorList>
            <person name="Doi K."/>
            <person name="Mori K."/>
            <person name="Mutaguchi Y."/>
            <person name="Tashiro K."/>
            <person name="Fujino Y."/>
            <person name="Ohmori T."/>
            <person name="Kuhara S."/>
            <person name="Ohshima T."/>
        </authorList>
    </citation>
    <scope>NUCLEOTIDE SEQUENCE [LARGE SCALE GENOMIC DNA]</scope>
    <source>
        <strain evidence="2">JCM 15040</strain>
    </source>
</reference>
<evidence type="ECO:0000313" key="2">
    <source>
        <dbReference type="Proteomes" id="UP000016361"/>
    </source>
</evidence>
<accession>S4NN91</accession>
<organism evidence="1 2">
    <name type="scientific">Lentilactobacillus otakiensis DSM 19908 = JCM 15040</name>
    <dbReference type="NCBI Taxonomy" id="1423780"/>
    <lineage>
        <taxon>Bacteria</taxon>
        <taxon>Bacillati</taxon>
        <taxon>Bacillota</taxon>
        <taxon>Bacilli</taxon>
        <taxon>Lactobacillales</taxon>
        <taxon>Lactobacillaceae</taxon>
        <taxon>Lentilactobacillus</taxon>
    </lineage>
</organism>
<proteinExistence type="predicted"/>
<protein>
    <submittedName>
        <fullName evidence="1">Uncharacterized protein</fullName>
    </submittedName>
</protein>
<dbReference type="GeneID" id="301049058"/>
<dbReference type="Proteomes" id="UP000016361">
    <property type="component" value="Unassembled WGS sequence"/>
</dbReference>
<dbReference type="AlphaFoldDB" id="S4NN91"/>
<keyword evidence="2" id="KW-1185">Reference proteome</keyword>